<reference evidence="1" key="1">
    <citation type="submission" date="2020-11" db="EMBL/GenBank/DDBJ databases">
        <authorList>
            <person name="Tran Van P."/>
        </authorList>
    </citation>
    <scope>NUCLEOTIDE SEQUENCE</scope>
</reference>
<evidence type="ECO:0000313" key="1">
    <source>
        <dbReference type="EMBL" id="CAD7570576.1"/>
    </source>
</evidence>
<dbReference type="AlphaFoldDB" id="A0A7R9J138"/>
<accession>A0A7R9J138</accession>
<sequence length="151" mass="17325">MNPGTLGLNGSPPIQVLMFQRLNPRSPKNRKSDLSRLDGLCEVDTGQSSIILDMEESRDTRDCSRNLFFLFLYLMLVFPNSRATSRHQRQGCLWNSRIWPSLPEKHIQAIRSLFYAFTRCPKFQSLLDPWESSLALSGTHPAILPLLEDDF</sequence>
<dbReference type="EMBL" id="OE180114">
    <property type="protein sequence ID" value="CAD7570576.1"/>
    <property type="molecule type" value="Genomic_DNA"/>
</dbReference>
<proteinExistence type="predicted"/>
<protein>
    <submittedName>
        <fullName evidence="1">(California timema) hypothetical protein</fullName>
    </submittedName>
</protein>
<organism evidence="1">
    <name type="scientific">Timema californicum</name>
    <name type="common">California timema</name>
    <name type="synonym">Walking stick</name>
    <dbReference type="NCBI Taxonomy" id="61474"/>
    <lineage>
        <taxon>Eukaryota</taxon>
        <taxon>Metazoa</taxon>
        <taxon>Ecdysozoa</taxon>
        <taxon>Arthropoda</taxon>
        <taxon>Hexapoda</taxon>
        <taxon>Insecta</taxon>
        <taxon>Pterygota</taxon>
        <taxon>Neoptera</taxon>
        <taxon>Polyneoptera</taxon>
        <taxon>Phasmatodea</taxon>
        <taxon>Timematodea</taxon>
        <taxon>Timematoidea</taxon>
        <taxon>Timematidae</taxon>
        <taxon>Timema</taxon>
    </lineage>
</organism>
<gene>
    <name evidence="1" type="ORF">TCMB3V08_LOCUS3277</name>
</gene>
<name>A0A7R9J138_TIMCA</name>